<protein>
    <submittedName>
        <fullName evidence="2">SAM-dependent methyltransferase</fullName>
    </submittedName>
</protein>
<dbReference type="EMBL" id="PEBD01000004">
    <property type="protein sequence ID" value="PHV68622.1"/>
    <property type="molecule type" value="Genomic_DNA"/>
</dbReference>
<proteinExistence type="predicted"/>
<dbReference type="SUPFAM" id="SSF53335">
    <property type="entry name" value="S-adenosyl-L-methionine-dependent methyltransferases"/>
    <property type="match status" value="1"/>
</dbReference>
<accession>A0A2G3PUA2</accession>
<comment type="caution">
    <text evidence="2">The sequence shown here is derived from an EMBL/GenBank/DDBJ whole genome shotgun (WGS) entry which is preliminary data.</text>
</comment>
<reference evidence="2 3" key="1">
    <citation type="submission" date="2017-10" db="EMBL/GenBank/DDBJ databases">
        <title>The draft genome sequence of Williamsia sp. BULT 1.1 isolated from the semi-arid grassland soils from South Africa.</title>
        <authorList>
            <person name="Kabwe M.H."/>
            <person name="Govender N."/>
            <person name="Mutseka Lunga P."/>
            <person name="Vikram S."/>
            <person name="Makhalanyane T.P."/>
        </authorList>
    </citation>
    <scope>NUCLEOTIDE SEQUENCE [LARGE SCALE GENOMIC DNA]</scope>
    <source>
        <strain evidence="2 3">BULT 1.1</strain>
    </source>
</reference>
<dbReference type="AlphaFoldDB" id="A0A2G3PUA2"/>
<evidence type="ECO:0000313" key="2">
    <source>
        <dbReference type="EMBL" id="PHV68622.1"/>
    </source>
</evidence>
<organism evidence="2 3">
    <name type="scientific">Williamsia marianensis</name>
    <dbReference type="NCBI Taxonomy" id="85044"/>
    <lineage>
        <taxon>Bacteria</taxon>
        <taxon>Bacillati</taxon>
        <taxon>Actinomycetota</taxon>
        <taxon>Actinomycetes</taxon>
        <taxon>Mycobacteriales</taxon>
        <taxon>Nocardiaceae</taxon>
        <taxon>Williamsia</taxon>
    </lineage>
</organism>
<dbReference type="PANTHER" id="PTHR44068:SF11">
    <property type="entry name" value="GERANYL DIPHOSPHATE 2-C-METHYLTRANSFERASE"/>
    <property type="match status" value="1"/>
</dbReference>
<feature type="domain" description="Methyltransferase" evidence="1">
    <location>
        <begin position="28"/>
        <end position="131"/>
    </location>
</feature>
<dbReference type="InterPro" id="IPR025714">
    <property type="entry name" value="Methyltranfer_dom"/>
</dbReference>
<dbReference type="GO" id="GO:0008168">
    <property type="term" value="F:methyltransferase activity"/>
    <property type="evidence" value="ECO:0007669"/>
    <property type="project" value="UniProtKB-KW"/>
</dbReference>
<evidence type="ECO:0000259" key="1">
    <source>
        <dbReference type="Pfam" id="PF13847"/>
    </source>
</evidence>
<name>A0A2G3PUA2_WILMA</name>
<sequence>MTDIYDGYDAELSLYDEPLHRACAVGAGDRVLDIGCGTGHSTRQAARTAHAGNAFGIDISESAIERARKIADAEQLSTVTFEVADAQTHPFTPGGFDVAISRFGTMFFDDPVAAFTNIGRAIRPGGRLAMLVWQAREHNEWSSAIARALAATIPSGPGQVPDAFSLADPSTVAAIMSDAGFVDVVVDGVHEPVFYGRDVQAALDWVGGFANVADTMARLSPLEAEQATGRVRNMLTSHQRADGVWFDARAWLVTARVPEAQ</sequence>
<dbReference type="CDD" id="cd02440">
    <property type="entry name" value="AdoMet_MTases"/>
    <property type="match status" value="1"/>
</dbReference>
<keyword evidence="2" id="KW-0489">Methyltransferase</keyword>
<dbReference type="PANTHER" id="PTHR44068">
    <property type="entry name" value="ZGC:194242"/>
    <property type="match status" value="1"/>
</dbReference>
<keyword evidence="2" id="KW-0808">Transferase</keyword>
<dbReference type="Gene3D" id="3.40.50.150">
    <property type="entry name" value="Vaccinia Virus protein VP39"/>
    <property type="match status" value="1"/>
</dbReference>
<gene>
    <name evidence="2" type="ORF">CSW57_05380</name>
</gene>
<evidence type="ECO:0000313" key="3">
    <source>
        <dbReference type="Proteomes" id="UP000225108"/>
    </source>
</evidence>
<dbReference type="Proteomes" id="UP000225108">
    <property type="component" value="Unassembled WGS sequence"/>
</dbReference>
<dbReference type="GO" id="GO:0032259">
    <property type="term" value="P:methylation"/>
    <property type="evidence" value="ECO:0007669"/>
    <property type="project" value="UniProtKB-KW"/>
</dbReference>
<dbReference type="RefSeq" id="WP_099381738.1">
    <property type="nucleotide sequence ID" value="NZ_PEBD01000004.1"/>
</dbReference>
<dbReference type="Pfam" id="PF13847">
    <property type="entry name" value="Methyltransf_31"/>
    <property type="match status" value="1"/>
</dbReference>
<dbReference type="InterPro" id="IPR029063">
    <property type="entry name" value="SAM-dependent_MTases_sf"/>
</dbReference>
<dbReference type="InterPro" id="IPR050447">
    <property type="entry name" value="Erg6_SMT_methyltransf"/>
</dbReference>